<feature type="chain" id="PRO_5043483626" description="Ig-like domain-containing protein" evidence="1">
    <location>
        <begin position="18"/>
        <end position="424"/>
    </location>
</feature>
<dbReference type="PROSITE" id="PS50835">
    <property type="entry name" value="IG_LIKE"/>
    <property type="match status" value="1"/>
</dbReference>
<feature type="signal peptide" evidence="1">
    <location>
        <begin position="1"/>
        <end position="17"/>
    </location>
</feature>
<dbReference type="GO" id="GO:0009653">
    <property type="term" value="P:anatomical structure morphogenesis"/>
    <property type="evidence" value="ECO:0007669"/>
    <property type="project" value="TreeGrafter"/>
</dbReference>
<proteinExistence type="predicted"/>
<evidence type="ECO:0000313" key="5">
    <source>
        <dbReference type="Proteomes" id="UP001497623"/>
    </source>
</evidence>
<dbReference type="PANTHER" id="PTHR47327:SF7">
    <property type="entry name" value="GH08941P"/>
    <property type="match status" value="1"/>
</dbReference>
<evidence type="ECO:0000259" key="2">
    <source>
        <dbReference type="PROSITE" id="PS50835"/>
    </source>
</evidence>
<sequence length="424" mass="48554">MFFLCVILVHIIRLSQQHELGNETLLEKLSQMISQQHELYSQTVLQNLNHMMDARLSSLDIRINHIASAMNGIGLKQELKNQEIMSKLSQFLQEELPDNFQEVAANQNSKQAEYFDDNLTAVKTKLNLIESTLEDFTEKIEPKACGENLKSTSLLLQNEKNLLIFNPEDLALIVGQEARLYCGVIGEYSSCHWENNGAIYQVADVRNRVHLNLEEASNSSSTNQCGIIITSLRKNHYGIWNCEVLVAGKTLTASKTITSDKRWSQLQNACIRGNNYKIYHGLTIVDCKAKCVNEHRINCHSIDYHPQSQQCQISEAQSDSDDYTKPCYLDGWQHMDLQRDVDKRWSQLQNACIRGNNYKIYHGLTIVDCKAKCVNEHRINCHSIDYHPQSQQCQISEAQSDSNDYTKPCYLDGWQHMDLLFLGC</sequence>
<dbReference type="CDD" id="cd01099">
    <property type="entry name" value="PAN_AP_HGF"/>
    <property type="match status" value="2"/>
</dbReference>
<evidence type="ECO:0000259" key="3">
    <source>
        <dbReference type="PROSITE" id="PS50948"/>
    </source>
</evidence>
<feature type="domain" description="Ig-like" evidence="2">
    <location>
        <begin position="175"/>
        <end position="258"/>
    </location>
</feature>
<protein>
    <recommendedName>
        <fullName evidence="6">Ig-like domain-containing protein</fullName>
    </recommendedName>
</protein>
<dbReference type="AlphaFoldDB" id="A0AAV2RUV2"/>
<reference evidence="4 5" key="1">
    <citation type="submission" date="2024-05" db="EMBL/GenBank/DDBJ databases">
        <authorList>
            <person name="Wallberg A."/>
        </authorList>
    </citation>
    <scope>NUCLEOTIDE SEQUENCE [LARGE SCALE GENOMIC DNA]</scope>
</reference>
<dbReference type="InterPro" id="IPR036179">
    <property type="entry name" value="Ig-like_dom_sf"/>
</dbReference>
<keyword evidence="5" id="KW-1185">Reference proteome</keyword>
<evidence type="ECO:0008006" key="6">
    <source>
        <dbReference type="Google" id="ProtNLM"/>
    </source>
</evidence>
<organism evidence="4 5">
    <name type="scientific">Meganyctiphanes norvegica</name>
    <name type="common">Northern krill</name>
    <name type="synonym">Thysanopoda norvegica</name>
    <dbReference type="NCBI Taxonomy" id="48144"/>
    <lineage>
        <taxon>Eukaryota</taxon>
        <taxon>Metazoa</taxon>
        <taxon>Ecdysozoa</taxon>
        <taxon>Arthropoda</taxon>
        <taxon>Crustacea</taxon>
        <taxon>Multicrustacea</taxon>
        <taxon>Malacostraca</taxon>
        <taxon>Eumalacostraca</taxon>
        <taxon>Eucarida</taxon>
        <taxon>Euphausiacea</taxon>
        <taxon>Euphausiidae</taxon>
        <taxon>Meganyctiphanes</taxon>
    </lineage>
</organism>
<dbReference type="Proteomes" id="UP001497623">
    <property type="component" value="Unassembled WGS sequence"/>
</dbReference>
<accession>A0AAV2RUV2</accession>
<dbReference type="PANTHER" id="PTHR47327">
    <property type="entry name" value="FI18240P1-RELATED"/>
    <property type="match status" value="1"/>
</dbReference>
<evidence type="ECO:0000256" key="1">
    <source>
        <dbReference type="SAM" id="SignalP"/>
    </source>
</evidence>
<dbReference type="SMART" id="SM00473">
    <property type="entry name" value="PAN_AP"/>
    <property type="match status" value="2"/>
</dbReference>
<keyword evidence="1" id="KW-0732">Signal</keyword>
<dbReference type="Gene3D" id="3.50.4.10">
    <property type="entry name" value="Hepatocyte Growth Factor"/>
    <property type="match status" value="2"/>
</dbReference>
<dbReference type="InterPro" id="IPR007110">
    <property type="entry name" value="Ig-like_dom"/>
</dbReference>
<dbReference type="SUPFAM" id="SSF57414">
    <property type="entry name" value="Hairpin loop containing domain-like"/>
    <property type="match status" value="2"/>
</dbReference>
<feature type="domain" description="Apple" evidence="3">
    <location>
        <begin position="258"/>
        <end position="327"/>
    </location>
</feature>
<dbReference type="EMBL" id="CAXKWB010031328">
    <property type="protein sequence ID" value="CAL4139237.1"/>
    <property type="molecule type" value="Genomic_DNA"/>
</dbReference>
<dbReference type="InterPro" id="IPR052774">
    <property type="entry name" value="Celegans_DevNeuronal_Protein"/>
</dbReference>
<dbReference type="InterPro" id="IPR003609">
    <property type="entry name" value="Pan_app"/>
</dbReference>
<dbReference type="SUPFAM" id="SSF48726">
    <property type="entry name" value="Immunoglobulin"/>
    <property type="match status" value="1"/>
</dbReference>
<evidence type="ECO:0000313" key="4">
    <source>
        <dbReference type="EMBL" id="CAL4139237.1"/>
    </source>
</evidence>
<comment type="caution">
    <text evidence="4">The sequence shown here is derived from an EMBL/GenBank/DDBJ whole genome shotgun (WGS) entry which is preliminary data.</text>
</comment>
<dbReference type="PROSITE" id="PS50948">
    <property type="entry name" value="PAN"/>
    <property type="match status" value="1"/>
</dbReference>
<name>A0AAV2RUV2_MEGNR</name>
<gene>
    <name evidence="4" type="ORF">MNOR_LOCUS28421</name>
</gene>
<dbReference type="Pfam" id="PF00024">
    <property type="entry name" value="PAN_1"/>
    <property type="match status" value="2"/>
</dbReference>